<keyword evidence="3" id="KW-1185">Reference proteome</keyword>
<dbReference type="AlphaFoldDB" id="A0A058ZQ12"/>
<evidence type="ECO:0000256" key="1">
    <source>
        <dbReference type="SAM" id="MobiDB-lite"/>
    </source>
</evidence>
<comment type="caution">
    <text evidence="2">The sequence shown here is derived from an EMBL/GenBank/DDBJ whole genome shotgun (WGS) entry which is preliminary data.</text>
</comment>
<accession>A0A058ZQ12</accession>
<feature type="region of interest" description="Disordered" evidence="1">
    <location>
        <begin position="169"/>
        <end position="213"/>
    </location>
</feature>
<dbReference type="STRING" id="1461693.ATO10_00635"/>
<dbReference type="EMBL" id="AQQY01000001">
    <property type="protein sequence ID" value="KCV83222.1"/>
    <property type="molecule type" value="Genomic_DNA"/>
</dbReference>
<dbReference type="Proteomes" id="UP000024836">
    <property type="component" value="Unassembled WGS sequence"/>
</dbReference>
<evidence type="ECO:0000313" key="3">
    <source>
        <dbReference type="Proteomes" id="UP000024836"/>
    </source>
</evidence>
<feature type="compositionally biased region" description="Pro residues" evidence="1">
    <location>
        <begin position="174"/>
        <end position="187"/>
    </location>
</feature>
<protein>
    <submittedName>
        <fullName evidence="2">Uncharacterized protein</fullName>
    </submittedName>
</protein>
<feature type="compositionally biased region" description="Low complexity" evidence="1">
    <location>
        <begin position="193"/>
        <end position="207"/>
    </location>
</feature>
<sequence>MWHLVVESQMVVAMRLLGMAGIWAVKPDENVRMVGEKVSGFRDAALAMQSSVWRGERPDQIMVAGIRPIRARTYSNSRRLSRDGSRDFSSFLPAKVMETLPTVPMPPYMILLVIWRKVTGAEAEPATALVDGRRYPLLAGPDPLAILPAPAPQARPEVIESTAKEVQLIAPQADPTPAPVAPTPDPAPKPRRNPGLGLRLRNLFRRSGGTDKT</sequence>
<organism evidence="2 3">
    <name type="scientific">Actibacterium atlanticum</name>
    <dbReference type="NCBI Taxonomy" id="1461693"/>
    <lineage>
        <taxon>Bacteria</taxon>
        <taxon>Pseudomonadati</taxon>
        <taxon>Pseudomonadota</taxon>
        <taxon>Alphaproteobacteria</taxon>
        <taxon>Rhodobacterales</taxon>
        <taxon>Roseobacteraceae</taxon>
        <taxon>Actibacterium</taxon>
    </lineage>
</organism>
<gene>
    <name evidence="2" type="ORF">ATO10_00635</name>
</gene>
<dbReference type="eggNOG" id="ENOG5033AA4">
    <property type="taxonomic scope" value="Bacteria"/>
</dbReference>
<reference evidence="2 3" key="1">
    <citation type="submission" date="2013-04" db="EMBL/GenBank/DDBJ databases">
        <title>Shimia sp. 22II-S11-Z10 Genome Sequencing.</title>
        <authorList>
            <person name="Lai Q."/>
            <person name="Li G."/>
            <person name="Shao Z."/>
        </authorList>
    </citation>
    <scope>NUCLEOTIDE SEQUENCE [LARGE SCALE GENOMIC DNA]</scope>
    <source>
        <strain evidence="3">22II-S11-Z10</strain>
    </source>
</reference>
<evidence type="ECO:0000313" key="2">
    <source>
        <dbReference type="EMBL" id="KCV83222.1"/>
    </source>
</evidence>
<proteinExistence type="predicted"/>
<name>A0A058ZQ12_9RHOB</name>